<sequence length="50" mass="5575">MIRRSCCFMITTTTTTTTMVNLPNHHLSPPLMVACQMLSCILILCTLCTN</sequence>
<reference evidence="2" key="1">
    <citation type="journal article" date="2020" name="Nat. Commun.">
        <title>Genome assembly of wild tea tree DASZ reveals pedigree and selection history of tea varieties.</title>
        <authorList>
            <person name="Zhang W."/>
            <person name="Zhang Y."/>
            <person name="Qiu H."/>
            <person name="Guo Y."/>
            <person name="Wan H."/>
            <person name="Zhang X."/>
            <person name="Scossa F."/>
            <person name="Alseekh S."/>
            <person name="Zhang Q."/>
            <person name="Wang P."/>
            <person name="Xu L."/>
            <person name="Schmidt M.H."/>
            <person name="Jia X."/>
            <person name="Li D."/>
            <person name="Zhu A."/>
            <person name="Guo F."/>
            <person name="Chen W."/>
            <person name="Ni D."/>
            <person name="Usadel B."/>
            <person name="Fernie A.R."/>
            <person name="Wen W."/>
        </authorList>
    </citation>
    <scope>NUCLEOTIDE SEQUENCE [LARGE SCALE GENOMIC DNA]</scope>
    <source>
        <strain evidence="2">cv. G240</strain>
    </source>
</reference>
<proteinExistence type="predicted"/>
<evidence type="ECO:0000313" key="1">
    <source>
        <dbReference type="EMBL" id="KAF5936563.1"/>
    </source>
</evidence>
<protein>
    <submittedName>
        <fullName evidence="1">Uncharacterized protein</fullName>
    </submittedName>
</protein>
<dbReference type="EMBL" id="JACBKZ010000012">
    <property type="protein sequence ID" value="KAF5936563.1"/>
    <property type="molecule type" value="Genomic_DNA"/>
</dbReference>
<evidence type="ECO:0000313" key="2">
    <source>
        <dbReference type="Proteomes" id="UP000593564"/>
    </source>
</evidence>
<comment type="caution">
    <text evidence="1">The sequence shown here is derived from an EMBL/GenBank/DDBJ whole genome shotgun (WGS) entry which is preliminary data.</text>
</comment>
<dbReference type="AlphaFoldDB" id="A0A7J7G717"/>
<reference evidence="1 2" key="2">
    <citation type="submission" date="2020-07" db="EMBL/GenBank/DDBJ databases">
        <title>Genome assembly of wild tea tree DASZ reveals pedigree and selection history of tea varieties.</title>
        <authorList>
            <person name="Zhang W."/>
        </authorList>
    </citation>
    <scope>NUCLEOTIDE SEQUENCE [LARGE SCALE GENOMIC DNA]</scope>
    <source>
        <strain evidence="2">cv. G240</strain>
        <tissue evidence="1">Leaf</tissue>
    </source>
</reference>
<gene>
    <name evidence="1" type="ORF">HYC85_024069</name>
</gene>
<organism evidence="1 2">
    <name type="scientific">Camellia sinensis</name>
    <name type="common">Tea plant</name>
    <name type="synonym">Thea sinensis</name>
    <dbReference type="NCBI Taxonomy" id="4442"/>
    <lineage>
        <taxon>Eukaryota</taxon>
        <taxon>Viridiplantae</taxon>
        <taxon>Streptophyta</taxon>
        <taxon>Embryophyta</taxon>
        <taxon>Tracheophyta</taxon>
        <taxon>Spermatophyta</taxon>
        <taxon>Magnoliopsida</taxon>
        <taxon>eudicotyledons</taxon>
        <taxon>Gunneridae</taxon>
        <taxon>Pentapetalae</taxon>
        <taxon>asterids</taxon>
        <taxon>Ericales</taxon>
        <taxon>Theaceae</taxon>
        <taxon>Camellia</taxon>
    </lineage>
</organism>
<name>A0A7J7G717_CAMSI</name>
<accession>A0A7J7G717</accession>
<dbReference type="PROSITE" id="PS51257">
    <property type="entry name" value="PROKAR_LIPOPROTEIN"/>
    <property type="match status" value="1"/>
</dbReference>
<keyword evidence="2" id="KW-1185">Reference proteome</keyword>
<dbReference type="Proteomes" id="UP000593564">
    <property type="component" value="Unassembled WGS sequence"/>
</dbReference>